<dbReference type="Proteomes" id="UP001204621">
    <property type="component" value="Unassembled WGS sequence"/>
</dbReference>
<keyword evidence="2" id="KW-1185">Reference proteome</keyword>
<protein>
    <submittedName>
        <fullName evidence="1">Pilus assembly PilX N-terminal domain-containing protein</fullName>
    </submittedName>
</protein>
<sequence>MKSNLRIVQRAIRNAGMGLVTAIFLLVVLSALGVAMLTSFTTQQASSSLDELGARAYQAARAGVEWGVFQQLQKKNCAASTFAMPQTTNTTLSSFTVTVTCTPIGGGSDDPLQRYVISASACNIPDASTNTCPNSGTTARDYVARQIEVEL</sequence>
<evidence type="ECO:0000313" key="2">
    <source>
        <dbReference type="Proteomes" id="UP001204621"/>
    </source>
</evidence>
<comment type="caution">
    <text evidence="1">The sequence shown here is derived from an EMBL/GenBank/DDBJ whole genome shotgun (WGS) entry which is preliminary data.</text>
</comment>
<reference evidence="1 2" key="1">
    <citation type="submission" date="2022-08" db="EMBL/GenBank/DDBJ databases">
        <title>Reclassification of Massilia species as members of the genera Telluria, Duganella, Pseudoduganella, Mokoshia gen. nov. and Zemynaea gen. nov. using orthogonal and non-orthogonal genome-based approaches.</title>
        <authorList>
            <person name="Bowman J.P."/>
        </authorList>
    </citation>
    <scope>NUCLEOTIDE SEQUENCE [LARGE SCALE GENOMIC DNA]</scope>
    <source>
        <strain evidence="1 2">JCM 31606</strain>
    </source>
</reference>
<gene>
    <name evidence="1" type="ORF">NX778_06030</name>
</gene>
<name>A0ABT2CWZ3_9BURK</name>
<dbReference type="RefSeq" id="WP_258810761.1">
    <property type="nucleotide sequence ID" value="NZ_JANUGU010000001.1"/>
</dbReference>
<evidence type="ECO:0000313" key="1">
    <source>
        <dbReference type="EMBL" id="MCS0657623.1"/>
    </source>
</evidence>
<organism evidence="1 2">
    <name type="scientific">Massilia terrae</name>
    <dbReference type="NCBI Taxonomy" id="1811224"/>
    <lineage>
        <taxon>Bacteria</taxon>
        <taxon>Pseudomonadati</taxon>
        <taxon>Pseudomonadota</taxon>
        <taxon>Betaproteobacteria</taxon>
        <taxon>Burkholderiales</taxon>
        <taxon>Oxalobacteraceae</taxon>
        <taxon>Telluria group</taxon>
        <taxon>Massilia</taxon>
    </lineage>
</organism>
<dbReference type="EMBL" id="JANUGU010000001">
    <property type="protein sequence ID" value="MCS0657623.1"/>
    <property type="molecule type" value="Genomic_DNA"/>
</dbReference>
<proteinExistence type="predicted"/>
<accession>A0ABT2CWZ3</accession>